<evidence type="ECO:0000256" key="2">
    <source>
        <dbReference type="ARBA" id="ARBA00022448"/>
    </source>
</evidence>
<keyword evidence="6 7" id="KW-0472">Membrane</keyword>
<keyword evidence="2 7" id="KW-0813">Transport</keyword>
<feature type="transmembrane region" description="Helical" evidence="7">
    <location>
        <begin position="54"/>
        <end position="77"/>
    </location>
</feature>
<sequence>MTIESLRETAALPHSLRSRFRMRGKAVGLAGVNWAAALILPLFILALWQAAAAYAWVSPLILPAPALVLQSATELFGSGQIFAEVGISFMRVLVGLAIGGSLGLACGVMMARSESFEAYVGPTIRMIWLVPTLGWLPFLMLILGVGESLKFAMIAKTCFFPLLVTSYEGTRALPQRYLEVARVLELPRGQTLRKVIIPAILPSLFAGFRLALSKGWQALVVVELIASSSGIGYLMNWGRKLFYLDVVIVTMILVGLIGWTLDRLMLRAEKHLTLWQARSAG</sequence>
<dbReference type="EMBL" id="BMZQ01000001">
    <property type="protein sequence ID" value="GHD05144.1"/>
    <property type="molecule type" value="Genomic_DNA"/>
</dbReference>
<keyword evidence="10" id="KW-1185">Reference proteome</keyword>
<evidence type="ECO:0000256" key="5">
    <source>
        <dbReference type="ARBA" id="ARBA00022989"/>
    </source>
</evidence>
<proteinExistence type="inferred from homology"/>
<evidence type="ECO:0000313" key="10">
    <source>
        <dbReference type="Proteomes" id="UP000630142"/>
    </source>
</evidence>
<keyword evidence="4 7" id="KW-0812">Transmembrane</keyword>
<dbReference type="PROSITE" id="PS50928">
    <property type="entry name" value="ABC_TM1"/>
    <property type="match status" value="1"/>
</dbReference>
<dbReference type="PANTHER" id="PTHR30151">
    <property type="entry name" value="ALKANE SULFONATE ABC TRANSPORTER-RELATED, MEMBRANE SUBUNIT"/>
    <property type="match status" value="1"/>
</dbReference>
<reference evidence="9" key="1">
    <citation type="journal article" date="2014" name="Int. J. Syst. Evol. Microbiol.">
        <title>Complete genome sequence of Corynebacterium casei LMG S-19264T (=DSM 44701T), isolated from a smear-ripened cheese.</title>
        <authorList>
            <consortium name="US DOE Joint Genome Institute (JGI-PGF)"/>
            <person name="Walter F."/>
            <person name="Albersmeier A."/>
            <person name="Kalinowski J."/>
            <person name="Ruckert C."/>
        </authorList>
    </citation>
    <scope>NUCLEOTIDE SEQUENCE</scope>
    <source>
        <strain evidence="9">KCTC 42249</strain>
    </source>
</reference>
<feature type="domain" description="ABC transmembrane type-1" evidence="8">
    <location>
        <begin position="85"/>
        <end position="265"/>
    </location>
</feature>
<feature type="transmembrane region" description="Helical" evidence="7">
    <location>
        <begin position="26"/>
        <end position="48"/>
    </location>
</feature>
<comment type="similarity">
    <text evidence="7">Belongs to the binding-protein-dependent transport system permease family.</text>
</comment>
<feature type="transmembrane region" description="Helical" evidence="7">
    <location>
        <begin position="89"/>
        <end position="111"/>
    </location>
</feature>
<name>A0A8J3DM80_9HYPH</name>
<organism evidence="9 10">
    <name type="scientific">Tianweitania populi</name>
    <dbReference type="NCBI Taxonomy" id="1607949"/>
    <lineage>
        <taxon>Bacteria</taxon>
        <taxon>Pseudomonadati</taxon>
        <taxon>Pseudomonadota</taxon>
        <taxon>Alphaproteobacteria</taxon>
        <taxon>Hyphomicrobiales</taxon>
        <taxon>Phyllobacteriaceae</taxon>
        <taxon>Tianweitania</taxon>
    </lineage>
</organism>
<protein>
    <submittedName>
        <fullName evidence="9">ABC transporter permease</fullName>
    </submittedName>
</protein>
<evidence type="ECO:0000256" key="6">
    <source>
        <dbReference type="ARBA" id="ARBA00023136"/>
    </source>
</evidence>
<evidence type="ECO:0000256" key="1">
    <source>
        <dbReference type="ARBA" id="ARBA00004651"/>
    </source>
</evidence>
<feature type="transmembrane region" description="Helical" evidence="7">
    <location>
        <begin position="242"/>
        <end position="261"/>
    </location>
</feature>
<evidence type="ECO:0000313" key="9">
    <source>
        <dbReference type="EMBL" id="GHD05144.1"/>
    </source>
</evidence>
<dbReference type="InterPro" id="IPR000515">
    <property type="entry name" value="MetI-like"/>
</dbReference>
<dbReference type="GO" id="GO:0005886">
    <property type="term" value="C:plasma membrane"/>
    <property type="evidence" value="ECO:0007669"/>
    <property type="project" value="UniProtKB-SubCell"/>
</dbReference>
<feature type="transmembrane region" description="Helical" evidence="7">
    <location>
        <begin position="126"/>
        <end position="146"/>
    </location>
</feature>
<accession>A0A8J3DM80</accession>
<dbReference type="AlphaFoldDB" id="A0A8J3DM80"/>
<evidence type="ECO:0000256" key="3">
    <source>
        <dbReference type="ARBA" id="ARBA00022475"/>
    </source>
</evidence>
<dbReference type="InterPro" id="IPR035906">
    <property type="entry name" value="MetI-like_sf"/>
</dbReference>
<dbReference type="CDD" id="cd06261">
    <property type="entry name" value="TM_PBP2"/>
    <property type="match status" value="1"/>
</dbReference>
<reference evidence="9" key="2">
    <citation type="submission" date="2020-09" db="EMBL/GenBank/DDBJ databases">
        <authorList>
            <person name="Sun Q."/>
            <person name="Kim S."/>
        </authorList>
    </citation>
    <scope>NUCLEOTIDE SEQUENCE</scope>
    <source>
        <strain evidence="9">KCTC 42249</strain>
    </source>
</reference>
<dbReference type="PANTHER" id="PTHR30151:SF38">
    <property type="entry name" value="ALIPHATIC SULFONATES TRANSPORT PERMEASE PROTEIN SSUC-RELATED"/>
    <property type="match status" value="1"/>
</dbReference>
<keyword evidence="5 7" id="KW-1133">Transmembrane helix</keyword>
<dbReference type="Pfam" id="PF00528">
    <property type="entry name" value="BPD_transp_1"/>
    <property type="match status" value="1"/>
</dbReference>
<comment type="subcellular location">
    <subcellularLocation>
        <location evidence="1 7">Cell membrane</location>
        <topology evidence="1 7">Multi-pass membrane protein</topology>
    </subcellularLocation>
</comment>
<comment type="caution">
    <text evidence="9">The sequence shown here is derived from an EMBL/GenBank/DDBJ whole genome shotgun (WGS) entry which is preliminary data.</text>
</comment>
<dbReference type="Gene3D" id="1.10.3720.10">
    <property type="entry name" value="MetI-like"/>
    <property type="match status" value="1"/>
</dbReference>
<dbReference type="GO" id="GO:0055085">
    <property type="term" value="P:transmembrane transport"/>
    <property type="evidence" value="ECO:0007669"/>
    <property type="project" value="InterPro"/>
</dbReference>
<evidence type="ECO:0000256" key="7">
    <source>
        <dbReference type="RuleBase" id="RU363032"/>
    </source>
</evidence>
<evidence type="ECO:0000256" key="4">
    <source>
        <dbReference type="ARBA" id="ARBA00022692"/>
    </source>
</evidence>
<gene>
    <name evidence="9" type="ORF">GCM10016234_00760</name>
</gene>
<keyword evidence="3" id="KW-1003">Cell membrane</keyword>
<dbReference type="Proteomes" id="UP000630142">
    <property type="component" value="Unassembled WGS sequence"/>
</dbReference>
<feature type="transmembrane region" description="Helical" evidence="7">
    <location>
        <begin position="195"/>
        <end position="212"/>
    </location>
</feature>
<dbReference type="SUPFAM" id="SSF161098">
    <property type="entry name" value="MetI-like"/>
    <property type="match status" value="1"/>
</dbReference>
<evidence type="ECO:0000259" key="8">
    <source>
        <dbReference type="PROSITE" id="PS50928"/>
    </source>
</evidence>